<reference evidence="1" key="2">
    <citation type="submission" date="2020-09" db="EMBL/GenBank/DDBJ databases">
        <authorList>
            <person name="Sun Q."/>
            <person name="Ohkuma M."/>
        </authorList>
    </citation>
    <scope>NUCLEOTIDE SEQUENCE</scope>
    <source>
        <strain evidence="1">JCM 19831</strain>
    </source>
</reference>
<reference evidence="1" key="1">
    <citation type="journal article" date="2014" name="Int. J. Syst. Evol. Microbiol.">
        <title>Complete genome sequence of Corynebacterium casei LMG S-19264T (=DSM 44701T), isolated from a smear-ripened cheese.</title>
        <authorList>
            <consortium name="US DOE Joint Genome Institute (JGI-PGF)"/>
            <person name="Walter F."/>
            <person name="Albersmeier A."/>
            <person name="Kalinowski J."/>
            <person name="Ruckert C."/>
        </authorList>
    </citation>
    <scope>NUCLEOTIDE SEQUENCE</scope>
    <source>
        <strain evidence="1">JCM 19831</strain>
    </source>
</reference>
<organism evidence="1 2">
    <name type="scientific">Dactylosporangium sucinum</name>
    <dbReference type="NCBI Taxonomy" id="1424081"/>
    <lineage>
        <taxon>Bacteria</taxon>
        <taxon>Bacillati</taxon>
        <taxon>Actinomycetota</taxon>
        <taxon>Actinomycetes</taxon>
        <taxon>Micromonosporales</taxon>
        <taxon>Micromonosporaceae</taxon>
        <taxon>Dactylosporangium</taxon>
    </lineage>
</organism>
<dbReference type="AlphaFoldDB" id="A0A917UF73"/>
<dbReference type="RefSeq" id="WP_190257054.1">
    <property type="nucleotide sequence ID" value="NZ_BMPI01000087.1"/>
</dbReference>
<keyword evidence="2" id="KW-1185">Reference proteome</keyword>
<dbReference type="EMBL" id="BMPI01000087">
    <property type="protein sequence ID" value="GGM81774.1"/>
    <property type="molecule type" value="Genomic_DNA"/>
</dbReference>
<proteinExistence type="predicted"/>
<dbReference type="Proteomes" id="UP000642070">
    <property type="component" value="Unassembled WGS sequence"/>
</dbReference>
<evidence type="ECO:0000313" key="1">
    <source>
        <dbReference type="EMBL" id="GGM81774.1"/>
    </source>
</evidence>
<gene>
    <name evidence="1" type="ORF">GCM10007977_099010</name>
</gene>
<evidence type="ECO:0008006" key="3">
    <source>
        <dbReference type="Google" id="ProtNLM"/>
    </source>
</evidence>
<protein>
    <recommendedName>
        <fullName evidence="3">Lipoprotein</fullName>
    </recommendedName>
</protein>
<accession>A0A917UF73</accession>
<evidence type="ECO:0000313" key="2">
    <source>
        <dbReference type="Proteomes" id="UP000642070"/>
    </source>
</evidence>
<name>A0A917UF73_9ACTN</name>
<comment type="caution">
    <text evidence="1">The sequence shown here is derived from an EMBL/GenBank/DDBJ whole genome shotgun (WGS) entry which is preliminary data.</text>
</comment>
<sequence>MRRLLVPLVLVLSVGGSLGGCGWAGRHAETSKPDVFQLQGYVSVGGAASGVPGTPCLAPTSVPDVVAGATVRAADADGKVIAVSSLDSGVLAQASDGFRCNFAFRMKNLSGSRPSYQILVGDRPAQTFQTRELTEGKPAVVTVTASS</sequence>
<dbReference type="PROSITE" id="PS51257">
    <property type="entry name" value="PROKAR_LIPOPROTEIN"/>
    <property type="match status" value="1"/>
</dbReference>